<evidence type="ECO:0000256" key="1">
    <source>
        <dbReference type="SAM" id="MobiDB-lite"/>
    </source>
</evidence>
<organism evidence="2 3">
    <name type="scientific">Astyanax mexicanus</name>
    <name type="common">Blind cave fish</name>
    <name type="synonym">Astyanax fasciatus mexicanus</name>
    <dbReference type="NCBI Taxonomy" id="7994"/>
    <lineage>
        <taxon>Eukaryota</taxon>
        <taxon>Metazoa</taxon>
        <taxon>Chordata</taxon>
        <taxon>Craniata</taxon>
        <taxon>Vertebrata</taxon>
        <taxon>Euteleostomi</taxon>
        <taxon>Actinopterygii</taxon>
        <taxon>Neopterygii</taxon>
        <taxon>Teleostei</taxon>
        <taxon>Ostariophysi</taxon>
        <taxon>Characiformes</taxon>
        <taxon>Characoidei</taxon>
        <taxon>Acestrorhamphidae</taxon>
        <taxon>Acestrorhamphinae</taxon>
        <taxon>Astyanax</taxon>
    </lineage>
</organism>
<accession>A0A8T2KUA6</accession>
<dbReference type="EMBL" id="JAICCE010000021">
    <property type="protein sequence ID" value="KAG9262237.1"/>
    <property type="molecule type" value="Genomic_DNA"/>
</dbReference>
<reference evidence="2 3" key="1">
    <citation type="submission" date="2021-07" db="EMBL/GenBank/DDBJ databases">
        <authorList>
            <person name="Imarazene B."/>
            <person name="Zahm M."/>
            <person name="Klopp C."/>
            <person name="Cabau C."/>
            <person name="Beille S."/>
            <person name="Jouanno E."/>
            <person name="Castinel A."/>
            <person name="Lluch J."/>
            <person name="Gil L."/>
            <person name="Kuchtly C."/>
            <person name="Lopez Roques C."/>
            <person name="Donnadieu C."/>
            <person name="Parrinello H."/>
            <person name="Journot L."/>
            <person name="Du K."/>
            <person name="Schartl M."/>
            <person name="Retaux S."/>
            <person name="Guiguen Y."/>
        </authorList>
    </citation>
    <scope>NUCLEOTIDE SEQUENCE [LARGE SCALE GENOMIC DNA]</scope>
    <source>
        <strain evidence="2">Pach_M1</strain>
        <tissue evidence="2">Testis</tissue>
    </source>
</reference>
<gene>
    <name evidence="2" type="ORF">AMEX_G23992</name>
</gene>
<feature type="compositionally biased region" description="Basic and acidic residues" evidence="1">
    <location>
        <begin position="56"/>
        <end position="71"/>
    </location>
</feature>
<sequence>MGSHRSRSGGKKPVPHDGRKRLEHRFEPRQMRGATTNSSEDSARSEGIKLPVFTDEELKFHTSSRETPPDF</sequence>
<proteinExistence type="predicted"/>
<dbReference type="AlphaFoldDB" id="A0A8T2KUA6"/>
<evidence type="ECO:0000313" key="3">
    <source>
        <dbReference type="Proteomes" id="UP000752171"/>
    </source>
</evidence>
<name>A0A8T2KUA6_ASTMX</name>
<dbReference type="Proteomes" id="UP000752171">
    <property type="component" value="Unassembled WGS sequence"/>
</dbReference>
<feature type="region of interest" description="Disordered" evidence="1">
    <location>
        <begin position="1"/>
        <end position="71"/>
    </location>
</feature>
<evidence type="ECO:0000313" key="2">
    <source>
        <dbReference type="EMBL" id="KAG9262237.1"/>
    </source>
</evidence>
<protein>
    <submittedName>
        <fullName evidence="2">Uncharacterized protein</fullName>
    </submittedName>
</protein>
<comment type="caution">
    <text evidence="2">The sequence shown here is derived from an EMBL/GenBank/DDBJ whole genome shotgun (WGS) entry which is preliminary data.</text>
</comment>
<feature type="compositionally biased region" description="Basic residues" evidence="1">
    <location>
        <begin position="1"/>
        <end position="10"/>
    </location>
</feature>